<dbReference type="GO" id="GO:0006352">
    <property type="term" value="P:DNA-templated transcription initiation"/>
    <property type="evidence" value="ECO:0007669"/>
    <property type="project" value="InterPro"/>
</dbReference>
<geneLocation type="plasmid" evidence="8">
    <name>p-A-Sy</name>
</geneLocation>
<organism evidence="7 9">
    <name type="scientific">Sphingobium yanoikuyae</name>
    <name type="common">Sphingomonas yanoikuyae</name>
    <dbReference type="NCBI Taxonomy" id="13690"/>
    <lineage>
        <taxon>Bacteria</taxon>
        <taxon>Pseudomonadati</taxon>
        <taxon>Pseudomonadota</taxon>
        <taxon>Alphaproteobacteria</taxon>
        <taxon>Sphingomonadales</taxon>
        <taxon>Sphingomonadaceae</taxon>
        <taxon>Sphingobium</taxon>
    </lineage>
</organism>
<protein>
    <submittedName>
        <fullName evidence="7">RNA polymerase ECF-type sigma factor</fullName>
    </submittedName>
    <submittedName>
        <fullName evidence="8">Sigma-70 family RNA polymerase sigma factor</fullName>
    </submittedName>
</protein>
<dbReference type="SUPFAM" id="SSF88946">
    <property type="entry name" value="Sigma2 domain of RNA polymerase sigma factors"/>
    <property type="match status" value="1"/>
</dbReference>
<dbReference type="InterPro" id="IPR013325">
    <property type="entry name" value="RNA_pol_sigma_r2"/>
</dbReference>
<evidence type="ECO:0000313" key="10">
    <source>
        <dbReference type="Proteomes" id="UP000502611"/>
    </source>
</evidence>
<dbReference type="Pfam" id="PF08281">
    <property type="entry name" value="Sigma70_r4_2"/>
    <property type="match status" value="1"/>
</dbReference>
<dbReference type="PATRIC" id="fig|13690.10.peg.4792"/>
<dbReference type="Proteomes" id="UP000028534">
    <property type="component" value="Unassembled WGS sequence"/>
</dbReference>
<dbReference type="Gene3D" id="1.10.10.10">
    <property type="entry name" value="Winged helix-like DNA-binding domain superfamily/Winged helix DNA-binding domain"/>
    <property type="match status" value="1"/>
</dbReference>
<name>A0A084E9V4_SPHYA</name>
<feature type="region of interest" description="Disordered" evidence="5">
    <location>
        <begin position="176"/>
        <end position="200"/>
    </location>
</feature>
<dbReference type="InterPro" id="IPR014284">
    <property type="entry name" value="RNA_pol_sigma-70_dom"/>
</dbReference>
<keyword evidence="3" id="KW-0731">Sigma factor</keyword>
<evidence type="ECO:0000259" key="6">
    <source>
        <dbReference type="Pfam" id="PF08281"/>
    </source>
</evidence>
<evidence type="ECO:0000313" key="9">
    <source>
        <dbReference type="Proteomes" id="UP000028534"/>
    </source>
</evidence>
<accession>A0A084E9V4</accession>
<proteinExistence type="inferred from homology"/>
<dbReference type="RefSeq" id="WP_017502881.1">
    <property type="nucleotide sequence ID" value="NZ_CAUUIR010000058.1"/>
</dbReference>
<feature type="domain" description="RNA polymerase sigma factor 70 region 4 type 2" evidence="6">
    <location>
        <begin position="113"/>
        <end position="165"/>
    </location>
</feature>
<keyword evidence="4" id="KW-0804">Transcription</keyword>
<reference evidence="7 9" key="1">
    <citation type="submission" date="2014-03" db="EMBL/GenBank/DDBJ databases">
        <title>Genome sequence of Sphingobium yanoikuyae B1.</title>
        <authorList>
            <person name="Gan H.M."/>
            <person name="Gan H.Y."/>
            <person name="Savka M.A."/>
        </authorList>
    </citation>
    <scope>NUCLEOTIDE SEQUENCE [LARGE SCALE GENOMIC DNA]</scope>
    <source>
        <strain evidence="7 9">B1</strain>
    </source>
</reference>
<dbReference type="AlphaFoldDB" id="A0A084E9V4"/>
<geneLocation type="plasmid" evidence="10">
    <name>p-a-sy</name>
</geneLocation>
<feature type="compositionally biased region" description="Basic and acidic residues" evidence="5">
    <location>
        <begin position="183"/>
        <end position="194"/>
    </location>
</feature>
<evidence type="ECO:0000256" key="1">
    <source>
        <dbReference type="ARBA" id="ARBA00010641"/>
    </source>
</evidence>
<dbReference type="SUPFAM" id="SSF88659">
    <property type="entry name" value="Sigma3 and sigma4 domains of RNA polymerase sigma factors"/>
    <property type="match status" value="1"/>
</dbReference>
<gene>
    <name evidence="7" type="ORF">CP98_04651</name>
    <name evidence="8" type="ORF">HH800_25450</name>
</gene>
<evidence type="ECO:0000256" key="3">
    <source>
        <dbReference type="ARBA" id="ARBA00023082"/>
    </source>
</evidence>
<dbReference type="eggNOG" id="COG1595">
    <property type="taxonomic scope" value="Bacteria"/>
</dbReference>
<sequence>MSGTDRERARWLLRNILPHEPALRGWLARRPLGGLEPDDIIQESYSIFAEMERVDTIAYPRAYLFQVARSVVTRHVRRARIVPIHAVDNLDHLDHPDDTASPEQTAIDRDELRQLACAIAAMPLKTREAFILRRVEGLPQRAIAAQMGISENTVETHISRGIRFLIDWFGRGGKTLPQTSRDVTTETRAVDGRTRRQSQH</sequence>
<dbReference type="GO" id="GO:0016987">
    <property type="term" value="F:sigma factor activity"/>
    <property type="evidence" value="ECO:0007669"/>
    <property type="project" value="UniProtKB-KW"/>
</dbReference>
<reference evidence="8 10" key="2">
    <citation type="submission" date="2020-04" db="EMBL/GenBank/DDBJ databases">
        <title>The Whole Genome Analysis of High salt-tolerant Sphingobium yanoikuyae YC-XJ2 with Aryl organophosphorus flame retardants (aryl-OPFRs)-degrading capacity and characteristics of Related phosphotriesterase.</title>
        <authorList>
            <person name="Li X."/>
        </authorList>
    </citation>
    <scope>NUCLEOTIDE SEQUENCE [LARGE SCALE GENOMIC DNA]</scope>
    <source>
        <strain evidence="8 10">YC-XJ2</strain>
        <plasmid evidence="10">p-a-sy</plasmid>
        <plasmid evidence="8">p-A-Sy</plasmid>
    </source>
</reference>
<evidence type="ECO:0000313" key="7">
    <source>
        <dbReference type="EMBL" id="KEZ14746.1"/>
    </source>
</evidence>
<dbReference type="NCBIfam" id="TIGR02937">
    <property type="entry name" value="sigma70-ECF"/>
    <property type="match status" value="1"/>
</dbReference>
<dbReference type="EMBL" id="JGVR01000047">
    <property type="protein sequence ID" value="KEZ14746.1"/>
    <property type="molecule type" value="Genomic_DNA"/>
</dbReference>
<dbReference type="InterPro" id="IPR036388">
    <property type="entry name" value="WH-like_DNA-bd_sf"/>
</dbReference>
<comment type="similarity">
    <text evidence="1">Belongs to the sigma-70 factor family. ECF subfamily.</text>
</comment>
<dbReference type="Proteomes" id="UP000502611">
    <property type="component" value="Plasmid p-A-Sy"/>
</dbReference>
<evidence type="ECO:0000313" key="8">
    <source>
        <dbReference type="EMBL" id="QJR05630.1"/>
    </source>
</evidence>
<keyword evidence="2" id="KW-0805">Transcription regulation</keyword>
<dbReference type="PANTHER" id="PTHR43133">
    <property type="entry name" value="RNA POLYMERASE ECF-TYPE SIGMA FACTO"/>
    <property type="match status" value="1"/>
</dbReference>
<evidence type="ECO:0000256" key="2">
    <source>
        <dbReference type="ARBA" id="ARBA00023015"/>
    </source>
</evidence>
<dbReference type="EMBL" id="CP053022">
    <property type="protein sequence ID" value="QJR05630.1"/>
    <property type="molecule type" value="Genomic_DNA"/>
</dbReference>
<dbReference type="CDD" id="cd06171">
    <property type="entry name" value="Sigma70_r4"/>
    <property type="match status" value="1"/>
</dbReference>
<keyword evidence="8" id="KW-0614">Plasmid</keyword>
<dbReference type="InterPro" id="IPR039425">
    <property type="entry name" value="RNA_pol_sigma-70-like"/>
</dbReference>
<dbReference type="InterPro" id="IPR013249">
    <property type="entry name" value="RNA_pol_sigma70_r4_t2"/>
</dbReference>
<evidence type="ECO:0000256" key="4">
    <source>
        <dbReference type="ARBA" id="ARBA00023163"/>
    </source>
</evidence>
<dbReference type="InterPro" id="IPR013324">
    <property type="entry name" value="RNA_pol_sigma_r3/r4-like"/>
</dbReference>
<evidence type="ECO:0000256" key="5">
    <source>
        <dbReference type="SAM" id="MobiDB-lite"/>
    </source>
</evidence>
<dbReference type="GO" id="GO:0003677">
    <property type="term" value="F:DNA binding"/>
    <property type="evidence" value="ECO:0007669"/>
    <property type="project" value="InterPro"/>
</dbReference>
<dbReference type="PANTHER" id="PTHR43133:SF63">
    <property type="entry name" value="RNA POLYMERASE SIGMA FACTOR FECI-RELATED"/>
    <property type="match status" value="1"/>
</dbReference>